<protein>
    <submittedName>
        <fullName evidence="1">Uncharacterized protein</fullName>
    </submittedName>
</protein>
<gene>
    <name evidence="1" type="ORF">MRB53_015639</name>
</gene>
<dbReference type="EMBL" id="CM056813">
    <property type="protein sequence ID" value="KAJ8638945.1"/>
    <property type="molecule type" value="Genomic_DNA"/>
</dbReference>
<accession>A0ACC2LZV4</accession>
<comment type="caution">
    <text evidence="1">The sequence shown here is derived from an EMBL/GenBank/DDBJ whole genome shotgun (WGS) entry which is preliminary data.</text>
</comment>
<organism evidence="1 2">
    <name type="scientific">Persea americana</name>
    <name type="common">Avocado</name>
    <dbReference type="NCBI Taxonomy" id="3435"/>
    <lineage>
        <taxon>Eukaryota</taxon>
        <taxon>Viridiplantae</taxon>
        <taxon>Streptophyta</taxon>
        <taxon>Embryophyta</taxon>
        <taxon>Tracheophyta</taxon>
        <taxon>Spermatophyta</taxon>
        <taxon>Magnoliopsida</taxon>
        <taxon>Magnoliidae</taxon>
        <taxon>Laurales</taxon>
        <taxon>Lauraceae</taxon>
        <taxon>Persea</taxon>
    </lineage>
</organism>
<evidence type="ECO:0000313" key="2">
    <source>
        <dbReference type="Proteomes" id="UP001234297"/>
    </source>
</evidence>
<keyword evidence="2" id="KW-1185">Reference proteome</keyword>
<proteinExistence type="predicted"/>
<name>A0ACC2LZV4_PERAE</name>
<sequence>MDFKARVPRFIFAFAIIALFFIGASAARNIPSPINEPVHVVADNFNNNDKDSYHPGPDLPDEEVVPNFPDEPVHVVADNFNNNDKDSYHQGPDLPDEEEVPEWEDFKKLAQKEIEKEEREYMLNYLNK</sequence>
<evidence type="ECO:0000313" key="1">
    <source>
        <dbReference type="EMBL" id="KAJ8638945.1"/>
    </source>
</evidence>
<reference evidence="1 2" key="1">
    <citation type="journal article" date="2022" name="Hortic Res">
        <title>A haplotype resolved chromosomal level avocado genome allows analysis of novel avocado genes.</title>
        <authorList>
            <person name="Nath O."/>
            <person name="Fletcher S.J."/>
            <person name="Hayward A."/>
            <person name="Shaw L.M."/>
            <person name="Masouleh A.K."/>
            <person name="Furtado A."/>
            <person name="Henry R.J."/>
            <person name="Mitter N."/>
        </authorList>
    </citation>
    <scope>NUCLEOTIDE SEQUENCE [LARGE SCALE GENOMIC DNA]</scope>
    <source>
        <strain evidence="2">cv. Hass</strain>
    </source>
</reference>
<dbReference type="Proteomes" id="UP001234297">
    <property type="component" value="Chromosome 5"/>
</dbReference>